<evidence type="ECO:0000256" key="2">
    <source>
        <dbReference type="ARBA" id="ARBA00012438"/>
    </source>
</evidence>
<comment type="caution">
    <text evidence="11">The sequence shown here is derived from an EMBL/GenBank/DDBJ whole genome shotgun (WGS) entry which is preliminary data.</text>
</comment>
<keyword evidence="9" id="KW-0472">Membrane</keyword>
<evidence type="ECO:0000256" key="8">
    <source>
        <dbReference type="ARBA" id="ARBA00023012"/>
    </source>
</evidence>
<dbReference type="Proteomes" id="UP000655751">
    <property type="component" value="Unassembled WGS sequence"/>
</dbReference>
<protein>
    <recommendedName>
        <fullName evidence="2">histidine kinase</fullName>
        <ecNumber evidence="2">2.7.13.3</ecNumber>
    </recommendedName>
</protein>
<dbReference type="RefSeq" id="WP_196147864.1">
    <property type="nucleotide sequence ID" value="NZ_JADMLG010000002.1"/>
</dbReference>
<dbReference type="AlphaFoldDB" id="A0A931I763"/>
<keyword evidence="7" id="KW-0067">ATP-binding</keyword>
<keyword evidence="8" id="KW-0902">Two-component regulatory system</keyword>
<feature type="transmembrane region" description="Helical" evidence="9">
    <location>
        <begin position="12"/>
        <end position="33"/>
    </location>
</feature>
<evidence type="ECO:0000313" key="11">
    <source>
        <dbReference type="EMBL" id="MBH0775496.1"/>
    </source>
</evidence>
<dbReference type="EMBL" id="JADMLG010000002">
    <property type="protein sequence ID" value="MBH0775496.1"/>
    <property type="molecule type" value="Genomic_DNA"/>
</dbReference>
<evidence type="ECO:0000256" key="5">
    <source>
        <dbReference type="ARBA" id="ARBA00022741"/>
    </source>
</evidence>
<dbReference type="PANTHER" id="PTHR24421">
    <property type="entry name" value="NITRATE/NITRITE SENSOR PROTEIN NARX-RELATED"/>
    <property type="match status" value="1"/>
</dbReference>
<gene>
    <name evidence="11" type="ORF">IT779_04230</name>
</gene>
<evidence type="ECO:0000256" key="9">
    <source>
        <dbReference type="SAM" id="Phobius"/>
    </source>
</evidence>
<feature type="transmembrane region" description="Helical" evidence="9">
    <location>
        <begin position="98"/>
        <end position="121"/>
    </location>
</feature>
<dbReference type="GO" id="GO:0000155">
    <property type="term" value="F:phosphorelay sensor kinase activity"/>
    <property type="evidence" value="ECO:0007669"/>
    <property type="project" value="InterPro"/>
</dbReference>
<dbReference type="GO" id="GO:0046983">
    <property type="term" value="F:protein dimerization activity"/>
    <property type="evidence" value="ECO:0007669"/>
    <property type="project" value="InterPro"/>
</dbReference>
<evidence type="ECO:0000256" key="1">
    <source>
        <dbReference type="ARBA" id="ARBA00000085"/>
    </source>
</evidence>
<name>A0A931I763_9NOCA</name>
<evidence type="ECO:0000313" key="12">
    <source>
        <dbReference type="Proteomes" id="UP000655751"/>
    </source>
</evidence>
<dbReference type="GO" id="GO:0016020">
    <property type="term" value="C:membrane"/>
    <property type="evidence" value="ECO:0007669"/>
    <property type="project" value="InterPro"/>
</dbReference>
<keyword evidence="5" id="KW-0547">Nucleotide-binding</keyword>
<dbReference type="Gene3D" id="1.20.5.1930">
    <property type="match status" value="1"/>
</dbReference>
<evidence type="ECO:0000256" key="4">
    <source>
        <dbReference type="ARBA" id="ARBA00022679"/>
    </source>
</evidence>
<dbReference type="CDD" id="cd16917">
    <property type="entry name" value="HATPase_UhpB-NarQ-NarX-like"/>
    <property type="match status" value="1"/>
</dbReference>
<dbReference type="SUPFAM" id="SSF55874">
    <property type="entry name" value="ATPase domain of HSP90 chaperone/DNA topoisomerase II/histidine kinase"/>
    <property type="match status" value="1"/>
</dbReference>
<keyword evidence="9" id="KW-0812">Transmembrane</keyword>
<proteinExistence type="predicted"/>
<dbReference type="GO" id="GO:0005524">
    <property type="term" value="F:ATP binding"/>
    <property type="evidence" value="ECO:0007669"/>
    <property type="project" value="UniProtKB-KW"/>
</dbReference>
<feature type="transmembrane region" description="Helical" evidence="9">
    <location>
        <begin position="39"/>
        <end position="56"/>
    </location>
</feature>
<keyword evidence="3" id="KW-0597">Phosphoprotein</keyword>
<feature type="domain" description="Signal transduction histidine kinase subgroup 3 dimerisation and phosphoacceptor" evidence="10">
    <location>
        <begin position="193"/>
        <end position="256"/>
    </location>
</feature>
<evidence type="ECO:0000256" key="6">
    <source>
        <dbReference type="ARBA" id="ARBA00022777"/>
    </source>
</evidence>
<dbReference type="InterPro" id="IPR036890">
    <property type="entry name" value="HATPase_C_sf"/>
</dbReference>
<sequence length="386" mass="41952">MFAIFRRLTDPVTYTRAVHLCLPFALVAIWAFISPDSPYLLALFVVPIGLLSVTRLSEGVQAQLFLTPRERGRPDATITAAPAKTWADRWRTVWWLEIRLLCAAALLGVGVSMVWITTDLIRAAVGAGTTRDTVLDLPSHWWWALLVPLPVAVVLTAIAVLGAVVTAAARRLLGPSPEERLRVLEARTEQLVEHNRLAREVHDSVGHALTAMVLQANAAATADDPRFTARALRVVEDTGRAALDDLDRVLGALRTAGQASSEGPTLTAASTLFEAARAAGVAVDVVIEGDVAGVPAPISREGYRILQESLTNVLRHRGRTSTDVEIRSDGSRLELVIRNPLSEMQIPSRSGNGLHGIRERVELLGGRAELGPHEGDWRVRVEIPIR</sequence>
<dbReference type="Pfam" id="PF07730">
    <property type="entry name" value="HisKA_3"/>
    <property type="match status" value="1"/>
</dbReference>
<comment type="catalytic activity">
    <reaction evidence="1">
        <text>ATP + protein L-histidine = ADP + protein N-phospho-L-histidine.</text>
        <dbReference type="EC" id="2.7.13.3"/>
    </reaction>
</comment>
<keyword evidence="9" id="KW-1133">Transmembrane helix</keyword>
<organism evidence="11 12">
    <name type="scientific">Nocardia bovistercoris</name>
    <dbReference type="NCBI Taxonomy" id="2785916"/>
    <lineage>
        <taxon>Bacteria</taxon>
        <taxon>Bacillati</taxon>
        <taxon>Actinomycetota</taxon>
        <taxon>Actinomycetes</taxon>
        <taxon>Mycobacteriales</taxon>
        <taxon>Nocardiaceae</taxon>
        <taxon>Nocardia</taxon>
    </lineage>
</organism>
<dbReference type="PANTHER" id="PTHR24421:SF10">
    <property type="entry name" value="NITRATE_NITRITE SENSOR PROTEIN NARQ"/>
    <property type="match status" value="1"/>
</dbReference>
<evidence type="ECO:0000256" key="3">
    <source>
        <dbReference type="ARBA" id="ARBA00022553"/>
    </source>
</evidence>
<evidence type="ECO:0000259" key="10">
    <source>
        <dbReference type="Pfam" id="PF07730"/>
    </source>
</evidence>
<dbReference type="EC" id="2.7.13.3" evidence="2"/>
<keyword evidence="12" id="KW-1185">Reference proteome</keyword>
<dbReference type="Gene3D" id="3.30.565.10">
    <property type="entry name" value="Histidine kinase-like ATPase, C-terminal domain"/>
    <property type="match status" value="1"/>
</dbReference>
<dbReference type="InterPro" id="IPR050482">
    <property type="entry name" value="Sensor_HK_TwoCompSys"/>
</dbReference>
<evidence type="ECO:0000256" key="7">
    <source>
        <dbReference type="ARBA" id="ARBA00022840"/>
    </source>
</evidence>
<keyword evidence="4" id="KW-0808">Transferase</keyword>
<dbReference type="InterPro" id="IPR011712">
    <property type="entry name" value="Sig_transdc_His_kin_sub3_dim/P"/>
</dbReference>
<feature type="transmembrane region" description="Helical" evidence="9">
    <location>
        <begin position="141"/>
        <end position="165"/>
    </location>
</feature>
<accession>A0A931I763</accession>
<reference evidence="11" key="1">
    <citation type="submission" date="2020-11" db="EMBL/GenBank/DDBJ databases">
        <title>Nocardia NEAU-351.nov., a novel actinomycete isolated from the cow dung.</title>
        <authorList>
            <person name="Zhang X."/>
        </authorList>
    </citation>
    <scope>NUCLEOTIDE SEQUENCE</scope>
    <source>
        <strain evidence="11">NEAU-351</strain>
    </source>
</reference>
<keyword evidence="6" id="KW-0418">Kinase</keyword>